<sequence length="146" mass="17057">MTQFKEQFEALLNEKKLPAKYQEIQGGNHLYRFQFRISEDRILIVEVIIQDSDKEYFDVQVIYRHVHVLNDYSKQNDALSLINELNGMRTGYYHLYLAGDGEIYLRNLMRIGHDPYPLYETIVVGSGIARNLQADFEKKLGPSAKI</sequence>
<protein>
    <recommendedName>
        <fullName evidence="3">Histidine kinase</fullName>
    </recommendedName>
</protein>
<keyword evidence="2" id="KW-1185">Reference proteome</keyword>
<organism evidence="1 2">
    <name type="scientific">Facklamia lactis</name>
    <dbReference type="NCBI Taxonomy" id="2749967"/>
    <lineage>
        <taxon>Bacteria</taxon>
        <taxon>Bacillati</taxon>
        <taxon>Bacillota</taxon>
        <taxon>Bacilli</taxon>
        <taxon>Lactobacillales</taxon>
        <taxon>Aerococcaceae</taxon>
        <taxon>Facklamia</taxon>
    </lineage>
</organism>
<gene>
    <name evidence="1" type="ORF">HZY91_00040</name>
</gene>
<dbReference type="RefSeq" id="WP_197113189.1">
    <property type="nucleotide sequence ID" value="NZ_JACBXQ010000001.1"/>
</dbReference>
<proteinExistence type="predicted"/>
<evidence type="ECO:0000313" key="2">
    <source>
        <dbReference type="Proteomes" id="UP000721415"/>
    </source>
</evidence>
<dbReference type="EMBL" id="JACBXQ010000001">
    <property type="protein sequence ID" value="MBG9985276.1"/>
    <property type="molecule type" value="Genomic_DNA"/>
</dbReference>
<accession>A0ABS0LPH3</accession>
<name>A0ABS0LPH3_9LACT</name>
<reference evidence="1 2" key="1">
    <citation type="submission" date="2020-07" db="EMBL/GenBank/DDBJ databases">
        <title>Facklamia lactis sp. nov., isolated from raw milk.</title>
        <authorList>
            <person name="Doll E.V."/>
            <person name="Huptas C."/>
            <person name="Staib L."/>
            <person name="Wenning M."/>
            <person name="Scherer S."/>
        </authorList>
    </citation>
    <scope>NUCLEOTIDE SEQUENCE [LARGE SCALE GENOMIC DNA]</scope>
    <source>
        <strain evidence="1 2">DSM 111018</strain>
    </source>
</reference>
<comment type="caution">
    <text evidence="1">The sequence shown here is derived from an EMBL/GenBank/DDBJ whole genome shotgun (WGS) entry which is preliminary data.</text>
</comment>
<evidence type="ECO:0008006" key="3">
    <source>
        <dbReference type="Google" id="ProtNLM"/>
    </source>
</evidence>
<dbReference type="Proteomes" id="UP000721415">
    <property type="component" value="Unassembled WGS sequence"/>
</dbReference>
<evidence type="ECO:0000313" key="1">
    <source>
        <dbReference type="EMBL" id="MBG9985276.1"/>
    </source>
</evidence>